<dbReference type="SMART" id="SM00751">
    <property type="entry name" value="BSD"/>
    <property type="match status" value="1"/>
</dbReference>
<feature type="compositionally biased region" description="Basic and acidic residues" evidence="1">
    <location>
        <begin position="272"/>
        <end position="285"/>
    </location>
</feature>
<dbReference type="Pfam" id="PF03909">
    <property type="entry name" value="BSD"/>
    <property type="match status" value="1"/>
</dbReference>
<protein>
    <recommendedName>
        <fullName evidence="2">BSD domain-containing protein</fullName>
    </recommendedName>
</protein>
<dbReference type="PANTHER" id="PTHR31923">
    <property type="entry name" value="BSD DOMAIN-CONTAINING PROTEIN"/>
    <property type="match status" value="1"/>
</dbReference>
<dbReference type="Proteomes" id="UP001189122">
    <property type="component" value="Unassembled WGS sequence"/>
</dbReference>
<feature type="compositionally biased region" description="Low complexity" evidence="1">
    <location>
        <begin position="73"/>
        <end position="86"/>
    </location>
</feature>
<dbReference type="PROSITE" id="PS50858">
    <property type="entry name" value="BSD"/>
    <property type="match status" value="1"/>
</dbReference>
<evidence type="ECO:0000313" key="4">
    <source>
        <dbReference type="Proteomes" id="UP001189122"/>
    </source>
</evidence>
<feature type="region of interest" description="Disordered" evidence="1">
    <location>
        <begin position="252"/>
        <end position="297"/>
    </location>
</feature>
<dbReference type="AlphaFoldDB" id="A0A7I8JKZ6"/>
<evidence type="ECO:0000313" key="3">
    <source>
        <dbReference type="EMBL" id="CAA2631238.1"/>
    </source>
</evidence>
<dbReference type="Gene3D" id="1.10.3970.10">
    <property type="entry name" value="BSD domain"/>
    <property type="match status" value="1"/>
</dbReference>
<accession>A0A7I8JKZ6</accession>
<dbReference type="InterPro" id="IPR035925">
    <property type="entry name" value="BSD_dom_sf"/>
</dbReference>
<dbReference type="EMBL" id="CACRZD030000014">
    <property type="protein sequence ID" value="CAA6670481.1"/>
    <property type="molecule type" value="Genomic_DNA"/>
</dbReference>
<dbReference type="PANTHER" id="PTHR31923:SF4">
    <property type="entry name" value="BSD DOMAIN-CONTAINING PROTEIN"/>
    <property type="match status" value="1"/>
</dbReference>
<organism evidence="3">
    <name type="scientific">Spirodela intermedia</name>
    <name type="common">Intermediate duckweed</name>
    <dbReference type="NCBI Taxonomy" id="51605"/>
    <lineage>
        <taxon>Eukaryota</taxon>
        <taxon>Viridiplantae</taxon>
        <taxon>Streptophyta</taxon>
        <taxon>Embryophyta</taxon>
        <taxon>Tracheophyta</taxon>
        <taxon>Spermatophyta</taxon>
        <taxon>Magnoliopsida</taxon>
        <taxon>Liliopsida</taxon>
        <taxon>Araceae</taxon>
        <taxon>Lemnoideae</taxon>
        <taxon>Spirodela</taxon>
    </lineage>
</organism>
<feature type="region of interest" description="Disordered" evidence="1">
    <location>
        <begin position="116"/>
        <end position="136"/>
    </location>
</feature>
<keyword evidence="4" id="KW-1185">Reference proteome</keyword>
<feature type="compositionally biased region" description="Low complexity" evidence="1">
    <location>
        <begin position="53"/>
        <end position="63"/>
    </location>
</feature>
<sequence length="409" mass="44526">MARTGEWEEIAFRRMGGSRGLREDLSEITRSLARQLRAAADFLAPPPPPLPTNPSLASSSSLPGNRSAAAGLSVTRAPSAASPVSPSARAIVGVRSDLAEIGGGFRTGLAALSSLLGNSPEKDSRDGGDRRRISDGDRAPRVVGITEEVLKFVDFLSGRPEEWIQCPVPLDGHFEISDPRRKHIAAVERLVPGLASLRARLCPSHISEGTFWKIYLFLLHPKLGTTIRSCYPPPRQAFTIRGKPHDDLIYETGSSDGWRSPRGRRLPASDRPYLRDRGGRREPRHCSGGGGESGDDLLGELHREGDVEQWLEDVEVISRKQPESEEEPLLSDFESDLHILGLRRPMSSSSVEVVPFSTAAAAAYSSAEWAPPAGRRRRPKPTPQSRWEPKADGESSDWVDAGDSDSTLG</sequence>
<dbReference type="EMBL" id="LR743601">
    <property type="protein sequence ID" value="CAA2631238.1"/>
    <property type="molecule type" value="Genomic_DNA"/>
</dbReference>
<dbReference type="InterPro" id="IPR005607">
    <property type="entry name" value="BSD_dom"/>
</dbReference>
<feature type="compositionally biased region" description="Low complexity" evidence="1">
    <location>
        <begin position="364"/>
        <end position="373"/>
    </location>
</feature>
<gene>
    <name evidence="3" type="ORF">SI7747_14016886</name>
</gene>
<evidence type="ECO:0000259" key="2">
    <source>
        <dbReference type="PROSITE" id="PS50858"/>
    </source>
</evidence>
<feature type="compositionally biased region" description="Acidic residues" evidence="1">
    <location>
        <begin position="394"/>
        <end position="403"/>
    </location>
</feature>
<name>A0A7I8JKZ6_SPIIN</name>
<reference evidence="3 4" key="1">
    <citation type="submission" date="2019-12" db="EMBL/GenBank/DDBJ databases">
        <authorList>
            <person name="Scholz U."/>
            <person name="Mascher M."/>
            <person name="Fiebig A."/>
        </authorList>
    </citation>
    <scope>NUCLEOTIDE SEQUENCE</scope>
</reference>
<proteinExistence type="predicted"/>
<feature type="domain" description="BSD" evidence="2">
    <location>
        <begin position="178"/>
        <end position="223"/>
    </location>
</feature>
<evidence type="ECO:0000256" key="1">
    <source>
        <dbReference type="SAM" id="MobiDB-lite"/>
    </source>
</evidence>
<dbReference type="SUPFAM" id="SSF140383">
    <property type="entry name" value="BSD domain-like"/>
    <property type="match status" value="1"/>
</dbReference>
<feature type="compositionally biased region" description="Basic and acidic residues" evidence="1">
    <location>
        <begin position="120"/>
        <end position="136"/>
    </location>
</feature>
<feature type="region of interest" description="Disordered" evidence="1">
    <location>
        <begin position="39"/>
        <end position="86"/>
    </location>
</feature>
<feature type="region of interest" description="Disordered" evidence="1">
    <location>
        <begin position="364"/>
        <end position="409"/>
    </location>
</feature>